<dbReference type="Proteomes" id="UP000479293">
    <property type="component" value="Unassembled WGS sequence"/>
</dbReference>
<reference evidence="7 8" key="1">
    <citation type="submission" date="2019-10" db="EMBL/GenBank/DDBJ databases">
        <title>Draft Genome Sequence of Cytophagaceae sp. SJW1-29.</title>
        <authorList>
            <person name="Choi A."/>
        </authorList>
    </citation>
    <scope>NUCLEOTIDE SEQUENCE [LARGE SCALE GENOMIC DNA]</scope>
    <source>
        <strain evidence="7 8">SJW1-29</strain>
    </source>
</reference>
<dbReference type="InterPro" id="IPR039425">
    <property type="entry name" value="RNA_pol_sigma-70-like"/>
</dbReference>
<name>A0A7C9BEY4_9BACT</name>
<dbReference type="InterPro" id="IPR013324">
    <property type="entry name" value="RNA_pol_sigma_r3/r4-like"/>
</dbReference>
<keyword evidence="2" id="KW-0805">Transcription regulation</keyword>
<dbReference type="SUPFAM" id="SSF88659">
    <property type="entry name" value="Sigma3 and sigma4 domains of RNA polymerase sigma factors"/>
    <property type="match status" value="1"/>
</dbReference>
<dbReference type="InterPro" id="IPR036388">
    <property type="entry name" value="WH-like_DNA-bd_sf"/>
</dbReference>
<dbReference type="EMBL" id="WHLY01000002">
    <property type="protein sequence ID" value="MPR35978.1"/>
    <property type="molecule type" value="Genomic_DNA"/>
</dbReference>
<dbReference type="SUPFAM" id="SSF88946">
    <property type="entry name" value="Sigma2 domain of RNA polymerase sigma factors"/>
    <property type="match status" value="1"/>
</dbReference>
<organism evidence="7 8">
    <name type="scientific">Salmonirosea aquatica</name>
    <dbReference type="NCBI Taxonomy" id="2654236"/>
    <lineage>
        <taxon>Bacteria</taxon>
        <taxon>Pseudomonadati</taxon>
        <taxon>Bacteroidota</taxon>
        <taxon>Cytophagia</taxon>
        <taxon>Cytophagales</taxon>
        <taxon>Spirosomataceae</taxon>
        <taxon>Salmonirosea</taxon>
    </lineage>
</organism>
<evidence type="ECO:0000313" key="7">
    <source>
        <dbReference type="EMBL" id="MPR35978.1"/>
    </source>
</evidence>
<gene>
    <name evidence="7" type="ORF">GBK04_22165</name>
</gene>
<sequence length="199" mass="23200">MGPKTDDRDVWTAFKAGDESALELLYTRYFKALGTYGFRITHDRERVEDAIQDVFVDLWRRRENLGDVENIRFYLFRSLRNQLSRNIRHDVFDGAEDIDDFLDYLATLSSEQQSIDQEVQLSRAQAVQKALSQLSQRQREAVHLRFYQGLSLDESAEIMGIGKQVVKNLLSKSYAILRLSLKVAFTLWAWCFSLMGTFR</sequence>
<feature type="domain" description="RNA polymerase sigma factor 70 region 4 type 2" evidence="6">
    <location>
        <begin position="125"/>
        <end position="173"/>
    </location>
</feature>
<dbReference type="PANTHER" id="PTHR43133">
    <property type="entry name" value="RNA POLYMERASE ECF-TYPE SIGMA FACTO"/>
    <property type="match status" value="1"/>
</dbReference>
<keyword evidence="3" id="KW-0731">Sigma factor</keyword>
<dbReference type="RefSeq" id="WP_373331218.1">
    <property type="nucleotide sequence ID" value="NZ_WHLY01000002.1"/>
</dbReference>
<evidence type="ECO:0000256" key="1">
    <source>
        <dbReference type="ARBA" id="ARBA00010641"/>
    </source>
</evidence>
<dbReference type="InterPro" id="IPR007627">
    <property type="entry name" value="RNA_pol_sigma70_r2"/>
</dbReference>
<dbReference type="Pfam" id="PF08281">
    <property type="entry name" value="Sigma70_r4_2"/>
    <property type="match status" value="1"/>
</dbReference>
<feature type="domain" description="RNA polymerase sigma-70 region 2" evidence="5">
    <location>
        <begin position="25"/>
        <end position="88"/>
    </location>
</feature>
<dbReference type="NCBIfam" id="TIGR02937">
    <property type="entry name" value="sigma70-ECF"/>
    <property type="match status" value="1"/>
</dbReference>
<keyword evidence="4" id="KW-0804">Transcription</keyword>
<evidence type="ECO:0000313" key="8">
    <source>
        <dbReference type="Proteomes" id="UP000479293"/>
    </source>
</evidence>
<dbReference type="CDD" id="cd06171">
    <property type="entry name" value="Sigma70_r4"/>
    <property type="match status" value="1"/>
</dbReference>
<dbReference type="AlphaFoldDB" id="A0A7C9BEY4"/>
<evidence type="ECO:0000256" key="2">
    <source>
        <dbReference type="ARBA" id="ARBA00023015"/>
    </source>
</evidence>
<evidence type="ECO:0000259" key="5">
    <source>
        <dbReference type="Pfam" id="PF04542"/>
    </source>
</evidence>
<evidence type="ECO:0000256" key="3">
    <source>
        <dbReference type="ARBA" id="ARBA00023082"/>
    </source>
</evidence>
<dbReference type="InterPro" id="IPR013249">
    <property type="entry name" value="RNA_pol_sigma70_r4_t2"/>
</dbReference>
<comment type="similarity">
    <text evidence="1">Belongs to the sigma-70 factor family. ECF subfamily.</text>
</comment>
<dbReference type="Pfam" id="PF04542">
    <property type="entry name" value="Sigma70_r2"/>
    <property type="match status" value="1"/>
</dbReference>
<dbReference type="PANTHER" id="PTHR43133:SF46">
    <property type="entry name" value="RNA POLYMERASE SIGMA-70 FACTOR ECF SUBFAMILY"/>
    <property type="match status" value="1"/>
</dbReference>
<comment type="caution">
    <text evidence="7">The sequence shown here is derived from an EMBL/GenBank/DDBJ whole genome shotgun (WGS) entry which is preliminary data.</text>
</comment>
<protein>
    <submittedName>
        <fullName evidence="7">Sigma-70 family RNA polymerase sigma factor</fullName>
    </submittedName>
</protein>
<proteinExistence type="inferred from homology"/>
<evidence type="ECO:0000259" key="6">
    <source>
        <dbReference type="Pfam" id="PF08281"/>
    </source>
</evidence>
<dbReference type="Gene3D" id="1.10.10.10">
    <property type="entry name" value="Winged helix-like DNA-binding domain superfamily/Winged helix DNA-binding domain"/>
    <property type="match status" value="1"/>
</dbReference>
<dbReference type="InterPro" id="IPR013325">
    <property type="entry name" value="RNA_pol_sigma_r2"/>
</dbReference>
<dbReference type="GO" id="GO:0016987">
    <property type="term" value="F:sigma factor activity"/>
    <property type="evidence" value="ECO:0007669"/>
    <property type="project" value="UniProtKB-KW"/>
</dbReference>
<dbReference type="Gene3D" id="1.10.1740.10">
    <property type="match status" value="1"/>
</dbReference>
<dbReference type="InterPro" id="IPR014284">
    <property type="entry name" value="RNA_pol_sigma-70_dom"/>
</dbReference>
<dbReference type="GO" id="GO:0003677">
    <property type="term" value="F:DNA binding"/>
    <property type="evidence" value="ECO:0007669"/>
    <property type="project" value="InterPro"/>
</dbReference>
<evidence type="ECO:0000256" key="4">
    <source>
        <dbReference type="ARBA" id="ARBA00023163"/>
    </source>
</evidence>
<keyword evidence="8" id="KW-1185">Reference proteome</keyword>
<dbReference type="GO" id="GO:0006352">
    <property type="term" value="P:DNA-templated transcription initiation"/>
    <property type="evidence" value="ECO:0007669"/>
    <property type="project" value="InterPro"/>
</dbReference>
<accession>A0A7C9BEY4</accession>